<keyword evidence="2" id="KW-1185">Reference proteome</keyword>
<evidence type="ECO:0000313" key="2">
    <source>
        <dbReference type="Proteomes" id="UP000613266"/>
    </source>
</evidence>
<dbReference type="AlphaFoldDB" id="A0A931NHS9"/>
<organism evidence="1 2">
    <name type="scientific">Inhella proteolytica</name>
    <dbReference type="NCBI Taxonomy" id="2795029"/>
    <lineage>
        <taxon>Bacteria</taxon>
        <taxon>Pseudomonadati</taxon>
        <taxon>Pseudomonadota</taxon>
        <taxon>Betaproteobacteria</taxon>
        <taxon>Burkholderiales</taxon>
        <taxon>Sphaerotilaceae</taxon>
        <taxon>Inhella</taxon>
    </lineage>
</organism>
<gene>
    <name evidence="1" type="ORF">I7X39_14445</name>
</gene>
<reference evidence="1" key="1">
    <citation type="submission" date="2020-12" db="EMBL/GenBank/DDBJ databases">
        <title>The genome sequence of Inhella sp. 1Y17.</title>
        <authorList>
            <person name="Liu Y."/>
        </authorList>
    </citation>
    <scope>NUCLEOTIDE SEQUENCE</scope>
    <source>
        <strain evidence="1">1Y17</strain>
    </source>
</reference>
<accession>A0A931NHS9</accession>
<proteinExistence type="predicted"/>
<dbReference type="PROSITE" id="PS51257">
    <property type="entry name" value="PROKAR_LIPOPROTEIN"/>
    <property type="match status" value="1"/>
</dbReference>
<protein>
    <recommendedName>
        <fullName evidence="3">Lipoprotein</fullName>
    </recommendedName>
</protein>
<evidence type="ECO:0008006" key="3">
    <source>
        <dbReference type="Google" id="ProtNLM"/>
    </source>
</evidence>
<evidence type="ECO:0000313" key="1">
    <source>
        <dbReference type="EMBL" id="MBH9578103.1"/>
    </source>
</evidence>
<sequence length="232" mass="25355">MTRILSLATAATACVLLSACSGLVREARMQLPPELSASGAETLGPVGAGRRGEFKLDGAPLRYERESSTWQLFDRALEFGSAPLRFEWQRASGPRRASCTARRHELQAGVLAVELRPFQLRCEWDGGEAGEGGRAQLSLSERRVRATLDQREGEYQQGQLRLQISSVHQYEGSTLPSQRPLGYVMRVEGRVVGALDLVGGTPRLWRPDRASAPAVTEAATALALLWEPGSER</sequence>
<dbReference type="Proteomes" id="UP000613266">
    <property type="component" value="Unassembled WGS sequence"/>
</dbReference>
<dbReference type="EMBL" id="JAEDAK010000009">
    <property type="protein sequence ID" value="MBH9578103.1"/>
    <property type="molecule type" value="Genomic_DNA"/>
</dbReference>
<comment type="caution">
    <text evidence="1">The sequence shown here is derived from an EMBL/GenBank/DDBJ whole genome shotgun (WGS) entry which is preliminary data.</text>
</comment>
<name>A0A931NHS9_9BURK</name>
<dbReference type="RefSeq" id="WP_198111869.1">
    <property type="nucleotide sequence ID" value="NZ_JAEDAK010000009.1"/>
</dbReference>